<proteinExistence type="predicted"/>
<evidence type="ECO:0000313" key="1">
    <source>
        <dbReference type="EMBL" id="AOQ28057.1"/>
    </source>
</evidence>
<accession>A0A1C9LYT6</accession>
<reference evidence="1 2" key="1">
    <citation type="submission" date="2016-07" db="EMBL/GenBank/DDBJ databases">
        <authorList>
            <person name="Crews N.M."/>
            <person name="Broadbent M.R."/>
            <person name="Baker C.M."/>
            <person name="Li L."/>
            <person name="Squire M.C."/>
            <person name="Watkins H.A."/>
            <person name="Rinehart C.A."/>
            <person name="King R.A."/>
            <person name="Staples A.K."/>
            <person name="Rowland N.S."/>
            <person name="Gaffney B.L."/>
            <person name="Ball S.L."/>
            <person name="Garlena R.A."/>
            <person name="Russell D.A."/>
            <person name="Pope W.H."/>
            <person name="Jacobs-Sera D."/>
            <person name="Hendrix R.W."/>
            <person name="Hatfull G.F."/>
        </authorList>
    </citation>
    <scope>NUCLEOTIDE SEQUENCE [LARGE SCALE GENOMIC DNA]</scope>
</reference>
<dbReference type="EMBL" id="KX576638">
    <property type="protein sequence ID" value="AOQ28057.1"/>
    <property type="molecule type" value="Genomic_DNA"/>
</dbReference>
<dbReference type="Proteomes" id="UP000221721">
    <property type="component" value="Segment"/>
</dbReference>
<name>A0A1C9LYT6_9CAUD</name>
<gene>
    <name evidence="1" type="ORF">SEA_GRUUNAGA_43</name>
</gene>
<sequence>MRSSTWTAVFAETDTEAEQLAKDLGLTGYVAYGVDEDPARFEGARTSRTFIKSGTLVPIGLMELIIGTTTKLYGGKIIWARVDNW</sequence>
<protein>
    <submittedName>
        <fullName evidence="1">Uncharacterized protein</fullName>
    </submittedName>
</protein>
<organism evidence="1 2">
    <name type="scientific">Mycobacterium phage Gruunaga</name>
    <dbReference type="NCBI Taxonomy" id="1897770"/>
    <lineage>
        <taxon>Viruses</taxon>
        <taxon>Duplodnaviria</taxon>
        <taxon>Heunggongvirae</taxon>
        <taxon>Uroviricota</taxon>
        <taxon>Caudoviricetes</taxon>
        <taxon>Gladiatorvirus</taxon>
        <taxon>Gladiatorvirus gladiator</taxon>
    </lineage>
</organism>
<evidence type="ECO:0000313" key="2">
    <source>
        <dbReference type="Proteomes" id="UP000221721"/>
    </source>
</evidence>